<dbReference type="Proteomes" id="UP000326837">
    <property type="component" value="Chromosome"/>
</dbReference>
<keyword evidence="9" id="KW-1185">Reference proteome</keyword>
<evidence type="ECO:0000313" key="8">
    <source>
        <dbReference type="EMBL" id="BBO35408.1"/>
    </source>
</evidence>
<comment type="similarity">
    <text evidence="2 7">Belongs to the MlaE permease family.</text>
</comment>
<feature type="transmembrane region" description="Helical" evidence="7">
    <location>
        <begin position="175"/>
        <end position="196"/>
    </location>
</feature>
<dbReference type="NCBIfam" id="TIGR00056">
    <property type="entry name" value="MlaE family lipid ABC transporter permease subunit"/>
    <property type="match status" value="1"/>
</dbReference>
<comment type="subcellular location">
    <subcellularLocation>
        <location evidence="1">Membrane</location>
        <topology evidence="1">Multi-pass membrane protein</topology>
    </subcellularLocation>
</comment>
<dbReference type="InterPro" id="IPR030802">
    <property type="entry name" value="Permease_MalE"/>
</dbReference>
<keyword evidence="4 7" id="KW-0812">Transmembrane</keyword>
<evidence type="ECO:0000256" key="3">
    <source>
        <dbReference type="ARBA" id="ARBA00022448"/>
    </source>
</evidence>
<evidence type="ECO:0000256" key="1">
    <source>
        <dbReference type="ARBA" id="ARBA00004141"/>
    </source>
</evidence>
<dbReference type="InterPro" id="IPR003453">
    <property type="entry name" value="ABC_MlaE_roteobac"/>
</dbReference>
<feature type="transmembrane region" description="Helical" evidence="7">
    <location>
        <begin position="216"/>
        <end position="239"/>
    </location>
</feature>
<keyword evidence="6 7" id="KW-0472">Membrane</keyword>
<gene>
    <name evidence="8" type="ORF">PLANPX_5020</name>
</gene>
<feature type="transmembrane region" description="Helical" evidence="7">
    <location>
        <begin position="251"/>
        <end position="274"/>
    </location>
</feature>
<proteinExistence type="inferred from homology"/>
<evidence type="ECO:0000256" key="4">
    <source>
        <dbReference type="ARBA" id="ARBA00022692"/>
    </source>
</evidence>
<evidence type="ECO:0000256" key="7">
    <source>
        <dbReference type="RuleBase" id="RU362044"/>
    </source>
</evidence>
<feature type="transmembrane region" description="Helical" evidence="7">
    <location>
        <begin position="66"/>
        <end position="90"/>
    </location>
</feature>
<name>A0A5K7XFW5_9BACT</name>
<dbReference type="PANTHER" id="PTHR30188:SF4">
    <property type="entry name" value="PROTEIN TRIGALACTOSYLDIACYLGLYCEROL 1, CHLOROPLASTIC"/>
    <property type="match status" value="1"/>
</dbReference>
<organism evidence="8 9">
    <name type="scientific">Lacipirellula parvula</name>
    <dbReference type="NCBI Taxonomy" id="2650471"/>
    <lineage>
        <taxon>Bacteria</taxon>
        <taxon>Pseudomonadati</taxon>
        <taxon>Planctomycetota</taxon>
        <taxon>Planctomycetia</taxon>
        <taxon>Pirellulales</taxon>
        <taxon>Lacipirellulaceae</taxon>
        <taxon>Lacipirellula</taxon>
    </lineage>
</organism>
<dbReference type="KEGG" id="lpav:PLANPX_5020"/>
<keyword evidence="3" id="KW-0813">Transport</keyword>
<evidence type="ECO:0000256" key="2">
    <source>
        <dbReference type="ARBA" id="ARBA00007556"/>
    </source>
</evidence>
<dbReference type="GO" id="GO:0043190">
    <property type="term" value="C:ATP-binding cassette (ABC) transporter complex"/>
    <property type="evidence" value="ECO:0007669"/>
    <property type="project" value="InterPro"/>
</dbReference>
<evidence type="ECO:0000313" key="9">
    <source>
        <dbReference type="Proteomes" id="UP000326837"/>
    </source>
</evidence>
<keyword evidence="5 7" id="KW-1133">Transmembrane helix</keyword>
<dbReference type="PANTHER" id="PTHR30188">
    <property type="entry name" value="ABC TRANSPORTER PERMEASE PROTEIN-RELATED"/>
    <property type="match status" value="1"/>
</dbReference>
<accession>A0A5K7XFW5</accession>
<dbReference type="EMBL" id="AP021861">
    <property type="protein sequence ID" value="BBO35408.1"/>
    <property type="molecule type" value="Genomic_DNA"/>
</dbReference>
<feature type="transmembrane region" description="Helical" evidence="7">
    <location>
        <begin position="37"/>
        <end position="54"/>
    </location>
</feature>
<dbReference type="AlphaFoldDB" id="A0A5K7XFW5"/>
<sequence>MSTGTLPTNDQLSRGPLWRVSEGIADFGAVVIRMIEGLGDLTLFAWSAMLWMVSRLPRRDTLINNLYAIGVQSLPVVAIIGAFTGMVLAVQSYTQFRNFGLETQLGGVINKSMFRELGPVLAATMLAGRVGSAMAAELGTMRVTEQIDALSAMGANPIHYLVVPRFIGCLTMIPILTIMAMFMGVIGGAYYCIQFLGIDYYYYRTNSQRFVENWDLFYGITKSVCFGAVIGIISCYRGFNCLPGAEGVGRAATTAFVYSFVSIIILDLLVSIVLDQIYLSIWPVAPSLFGA</sequence>
<dbReference type="Pfam" id="PF02405">
    <property type="entry name" value="MlaE"/>
    <property type="match status" value="1"/>
</dbReference>
<protein>
    <submittedName>
        <fullName evidence="8">Phospholipid ABC transporter permease protein MlaE</fullName>
    </submittedName>
</protein>
<evidence type="ECO:0000256" key="6">
    <source>
        <dbReference type="ARBA" id="ARBA00023136"/>
    </source>
</evidence>
<evidence type="ECO:0000256" key="5">
    <source>
        <dbReference type="ARBA" id="ARBA00022989"/>
    </source>
</evidence>
<reference evidence="9" key="1">
    <citation type="submission" date="2019-10" db="EMBL/GenBank/DDBJ databases">
        <title>Lacipirellula parvula gen. nov., sp. nov., representing a lineage of planctomycetes widespread in freshwater anoxic habitats, and description of the family Lacipirellulaceae.</title>
        <authorList>
            <person name="Dedysh S.N."/>
            <person name="Kulichevskaya I.S."/>
            <person name="Beletsky A.V."/>
            <person name="Rakitin A.L."/>
            <person name="Mardanov A.V."/>
            <person name="Ivanova A.A."/>
            <person name="Saltykova V.X."/>
            <person name="Rijpstra W.I.C."/>
            <person name="Sinninghe Damste J.S."/>
            <person name="Ravin N.V."/>
        </authorList>
    </citation>
    <scope>NUCLEOTIDE SEQUENCE [LARGE SCALE GENOMIC DNA]</scope>
    <source>
        <strain evidence="9">PX69</strain>
    </source>
</reference>
<dbReference type="GO" id="GO:0005548">
    <property type="term" value="F:phospholipid transporter activity"/>
    <property type="evidence" value="ECO:0007669"/>
    <property type="project" value="TreeGrafter"/>
</dbReference>